<dbReference type="UniPathway" id="UPA00078">
    <property type="reaction ID" value="UER00160"/>
</dbReference>
<dbReference type="HOGENOM" id="CLU_016922_4_3_6"/>
<comment type="similarity">
    <text evidence="9">Belongs to the class-III pyridoxal-phosphate-dependent aminotransferase family. BioA subfamily.</text>
</comment>
<feature type="binding site" evidence="9">
    <location>
        <position position="412"/>
    </location>
    <ligand>
        <name>substrate</name>
    </ligand>
</feature>
<dbReference type="NCBIfam" id="TIGR00508">
    <property type="entry name" value="bioA"/>
    <property type="match status" value="1"/>
</dbReference>
<evidence type="ECO:0000313" key="10">
    <source>
        <dbReference type="EMBL" id="AGH45348.1"/>
    </source>
</evidence>
<dbReference type="InterPro" id="IPR015421">
    <property type="entry name" value="PyrdxlP-dep_Trfase_major"/>
</dbReference>
<feature type="binding site" evidence="9">
    <location>
        <begin position="329"/>
        <end position="330"/>
    </location>
    <ligand>
        <name>pyridoxal 5'-phosphate</name>
        <dbReference type="ChEBI" id="CHEBI:597326"/>
    </ligand>
</feature>
<evidence type="ECO:0000256" key="1">
    <source>
        <dbReference type="ARBA" id="ARBA00001933"/>
    </source>
</evidence>
<dbReference type="AlphaFoldDB" id="K6YZ42"/>
<dbReference type="Pfam" id="PF00202">
    <property type="entry name" value="Aminotran_3"/>
    <property type="match status" value="1"/>
</dbReference>
<dbReference type="FunFam" id="3.40.640.10:FF:000041">
    <property type="entry name" value="Adenosylmethionine-8-amino-7-oxononanoate aminotransferase"/>
    <property type="match status" value="1"/>
</dbReference>
<dbReference type="STRING" id="1129794.C427_3239"/>
<feature type="binding site" evidence="9">
    <location>
        <begin position="132"/>
        <end position="133"/>
    </location>
    <ligand>
        <name>pyridoxal 5'-phosphate</name>
        <dbReference type="ChEBI" id="CHEBI:597326"/>
    </ligand>
</feature>
<keyword evidence="11" id="KW-1185">Reference proteome</keyword>
<organism evidence="10 11">
    <name type="scientific">Paraglaciecola psychrophila 170</name>
    <dbReference type="NCBI Taxonomy" id="1129794"/>
    <lineage>
        <taxon>Bacteria</taxon>
        <taxon>Pseudomonadati</taxon>
        <taxon>Pseudomonadota</taxon>
        <taxon>Gammaproteobacteria</taxon>
        <taxon>Alteromonadales</taxon>
        <taxon>Alteromonadaceae</taxon>
        <taxon>Paraglaciecola</taxon>
    </lineage>
</organism>
<dbReference type="OrthoDB" id="9801052at2"/>
<keyword evidence="3 9" id="KW-0032">Aminotransferase</keyword>
<dbReference type="NCBIfam" id="NF005940">
    <property type="entry name" value="PRK07986.1"/>
    <property type="match status" value="1"/>
</dbReference>
<feature type="binding site" evidence="9">
    <location>
        <position position="266"/>
    </location>
    <ligand>
        <name>pyridoxal 5'-phosphate</name>
        <dbReference type="ChEBI" id="CHEBI:597326"/>
    </ligand>
</feature>
<evidence type="ECO:0000256" key="6">
    <source>
        <dbReference type="ARBA" id="ARBA00022756"/>
    </source>
</evidence>
<comment type="pathway">
    <text evidence="2 9">Cofactor biosynthesis; biotin biosynthesis; 7,8-diaminononanoate from 8-amino-7-oxononanoate (SAM route): step 1/1.</text>
</comment>
<dbReference type="Gene3D" id="3.40.640.10">
    <property type="entry name" value="Type I PLP-dependent aspartate aminotransferase-like (Major domain)"/>
    <property type="match status" value="1"/>
</dbReference>
<feature type="binding site" evidence="9">
    <location>
        <position position="165"/>
    </location>
    <ligand>
        <name>substrate</name>
    </ligand>
</feature>
<evidence type="ECO:0000256" key="2">
    <source>
        <dbReference type="ARBA" id="ARBA00005063"/>
    </source>
</evidence>
<dbReference type="PATRIC" id="fig|1129794.4.peg.3220"/>
<dbReference type="SUPFAM" id="SSF53383">
    <property type="entry name" value="PLP-dependent transferases"/>
    <property type="match status" value="1"/>
</dbReference>
<dbReference type="GO" id="GO:0005737">
    <property type="term" value="C:cytoplasm"/>
    <property type="evidence" value="ECO:0007669"/>
    <property type="project" value="UniProtKB-SubCell"/>
</dbReference>
<dbReference type="InterPro" id="IPR015422">
    <property type="entry name" value="PyrdxlP-dep_Trfase_small"/>
</dbReference>
<dbReference type="EC" id="2.6.1.62" evidence="9"/>
<keyword evidence="4 9" id="KW-0808">Transferase</keyword>
<dbReference type="HAMAP" id="MF_00834">
    <property type="entry name" value="BioA"/>
    <property type="match status" value="1"/>
</dbReference>
<evidence type="ECO:0000256" key="7">
    <source>
        <dbReference type="ARBA" id="ARBA00022898"/>
    </source>
</evidence>
<feature type="binding site" evidence="9">
    <location>
        <position position="295"/>
    </location>
    <ligand>
        <name>substrate</name>
    </ligand>
</feature>
<comment type="subunit">
    <text evidence="9">Homodimer.</text>
</comment>
<feature type="site" description="Participates in the substrate recognition with KAPA and in a stacking interaction with the adenine ring of SAM" evidence="9">
    <location>
        <position position="37"/>
    </location>
</feature>
<dbReference type="InterPro" id="IPR005815">
    <property type="entry name" value="BioA"/>
</dbReference>
<dbReference type="PANTHER" id="PTHR42684:SF17">
    <property type="entry name" value="ADENOSYLMETHIONINE-8-AMINO-7-OXONONANOATE AMINOTRANSFERASE"/>
    <property type="match status" value="1"/>
</dbReference>
<keyword evidence="9" id="KW-0963">Cytoplasm</keyword>
<dbReference type="PANTHER" id="PTHR42684">
    <property type="entry name" value="ADENOSYLMETHIONINE-8-AMINO-7-OXONONANOATE AMINOTRANSFERASE"/>
    <property type="match status" value="1"/>
</dbReference>
<comment type="function">
    <text evidence="9">Catalyzes the transfer of the alpha-amino group from S-adenosyl-L-methionine (SAM) to 7-keto-8-aminopelargonic acid (KAPA) to form 7,8-diaminopelargonic acid (DAPA). It is the only aminotransferase known to utilize SAM as an amino donor.</text>
</comment>
<dbReference type="PROSITE" id="PS00600">
    <property type="entry name" value="AA_TRANSFER_CLASS_3"/>
    <property type="match status" value="1"/>
</dbReference>
<gene>
    <name evidence="9" type="primary">bioA</name>
    <name evidence="10" type="ORF">C427_3239</name>
</gene>
<keyword evidence="6 9" id="KW-0093">Biotin biosynthesis</keyword>
<feature type="binding site" evidence="9">
    <location>
        <position position="328"/>
    </location>
    <ligand>
        <name>substrate</name>
    </ligand>
</feature>
<keyword evidence="7 9" id="KW-0663">Pyridoxal phosphate</keyword>
<name>K6YZ42_9ALTE</name>
<accession>K6YZ42</accession>
<reference evidence="10 11" key="1">
    <citation type="journal article" date="2013" name="Genome Announc.">
        <title>Complete Genome Sequence of Glaciecola psychrophila Strain 170T.</title>
        <authorList>
            <person name="Yin J."/>
            <person name="Chen J."/>
            <person name="Liu G."/>
            <person name="Yu Y."/>
            <person name="Song L."/>
            <person name="Wang X."/>
            <person name="Qu X."/>
        </authorList>
    </citation>
    <scope>NUCLEOTIDE SEQUENCE [LARGE SCALE GENOMIC DNA]</scope>
    <source>
        <strain evidence="10 11">170</strain>
    </source>
</reference>
<comment type="cofactor">
    <cofactor evidence="1 9">
        <name>pyridoxal 5'-phosphate</name>
        <dbReference type="ChEBI" id="CHEBI:597326"/>
    </cofactor>
</comment>
<dbReference type="GO" id="GO:0009102">
    <property type="term" value="P:biotin biosynthetic process"/>
    <property type="evidence" value="ECO:0007669"/>
    <property type="project" value="UniProtKB-UniRule"/>
</dbReference>
<dbReference type="eggNOG" id="COG0161">
    <property type="taxonomic scope" value="Bacteria"/>
</dbReference>
<evidence type="ECO:0000256" key="4">
    <source>
        <dbReference type="ARBA" id="ARBA00022679"/>
    </source>
</evidence>
<dbReference type="EMBL" id="CP003837">
    <property type="protein sequence ID" value="AGH45348.1"/>
    <property type="molecule type" value="Genomic_DNA"/>
</dbReference>
<comment type="catalytic activity">
    <reaction evidence="8 9">
        <text>(8S)-8-amino-7-oxononanoate + S-adenosyl-L-methionine = S-adenosyl-4-methylsulfanyl-2-oxobutanoate + (7R,8S)-7,8-diammoniononanoate</text>
        <dbReference type="Rhea" id="RHEA:16861"/>
        <dbReference type="ChEBI" id="CHEBI:16490"/>
        <dbReference type="ChEBI" id="CHEBI:59789"/>
        <dbReference type="ChEBI" id="CHEBI:149468"/>
        <dbReference type="ChEBI" id="CHEBI:149469"/>
        <dbReference type="EC" id="2.6.1.62"/>
    </reaction>
</comment>
<dbReference type="PIRSF" id="PIRSF000521">
    <property type="entry name" value="Transaminase_4ab_Lys_Orn"/>
    <property type="match status" value="1"/>
</dbReference>
<dbReference type="GO" id="GO:0030170">
    <property type="term" value="F:pyridoxal phosphate binding"/>
    <property type="evidence" value="ECO:0007669"/>
    <property type="project" value="UniProtKB-UniRule"/>
</dbReference>
<dbReference type="InterPro" id="IPR015424">
    <property type="entry name" value="PyrdxlP-dep_Trfase"/>
</dbReference>
<evidence type="ECO:0000256" key="3">
    <source>
        <dbReference type="ARBA" id="ARBA00022576"/>
    </source>
</evidence>
<proteinExistence type="inferred from homology"/>
<dbReference type="NCBIfam" id="NF004624">
    <property type="entry name" value="PRK05964.1"/>
    <property type="match status" value="1"/>
</dbReference>
<dbReference type="KEGG" id="gps:C427_3239"/>
<dbReference type="GO" id="GO:0004015">
    <property type="term" value="F:adenosylmethionine-8-amino-7-oxononanoate transaminase activity"/>
    <property type="evidence" value="ECO:0007669"/>
    <property type="project" value="UniProtKB-UniRule"/>
</dbReference>
<feature type="modified residue" description="N6-(pyridoxal phosphate)lysine" evidence="9">
    <location>
        <position position="295"/>
    </location>
</feature>
<protein>
    <recommendedName>
        <fullName evidence="9">Adenosylmethionine-8-amino-7-oxononanoate aminotransferase</fullName>
        <ecNumber evidence="9">2.6.1.62</ecNumber>
    </recommendedName>
    <alternativeName>
        <fullName evidence="9">7,8-diamino-pelargonic acid aminotransferase</fullName>
        <shortName evidence="9">DAPA AT</shortName>
        <shortName evidence="9">DAPA aminotransferase</shortName>
    </alternativeName>
    <alternativeName>
        <fullName evidence="9">7,8-diaminononanoate synthase</fullName>
        <shortName evidence="9">DANS</shortName>
    </alternativeName>
    <alternativeName>
        <fullName evidence="9">Diaminopelargonic acid synthase</fullName>
    </alternativeName>
</protein>
<dbReference type="InterPro" id="IPR049704">
    <property type="entry name" value="Aminotrans_3_PPA_site"/>
</dbReference>
<keyword evidence="5 9" id="KW-0949">S-adenosyl-L-methionine</keyword>
<evidence type="ECO:0000256" key="9">
    <source>
        <dbReference type="HAMAP-Rule" id="MF_00834"/>
    </source>
</evidence>
<evidence type="ECO:0000313" key="11">
    <source>
        <dbReference type="Proteomes" id="UP000011864"/>
    </source>
</evidence>
<evidence type="ECO:0000256" key="8">
    <source>
        <dbReference type="ARBA" id="ARBA00048449"/>
    </source>
</evidence>
<feature type="binding site" evidence="9">
    <location>
        <position position="72"/>
    </location>
    <ligand>
        <name>substrate</name>
    </ligand>
</feature>
<comment type="subcellular location">
    <subcellularLocation>
        <location evidence="9">Cytoplasm</location>
    </subcellularLocation>
</comment>
<sequence length="443" mass="49382">MARDNIVNPIKNKDFTSDYILNNEDLLFDQHHIWHPYTSAINPLPCYEVTKAEGVYIHLATGEKLVDGVSSWWTAIHGYNHPELNHAVKSQVDDFAHVMFGGLTHKPAIDLCRTLVDITPQGLDRVFLADSGSVSVEVAMKMALQYWACQGNSTKHRFITPRNGYHGDTFAAMSVCDPVNGMHSLFSDTLTHQIFAPAPQTRFDKQWNEDDIKPLEQLIQTHHNELAALIIEPIVQNAGGMRIYHPEYLKRCRQLCDDYNILLICDEIATGFGRTGKLFACEYADISPDILCLGKALTGGYMTLAATLCSEDVAQGVCQGEPGVFMHGPTFMGNALACSVANASLKIIQRNDWQTQVSHIERQLHVELAPCMDLEAVKDVRVIGAIGVVECKSAVNVAELQKSFVKQGVWIRPFGKLVYIMPPYIINPQQLSQLTKAIYNVLK</sequence>
<dbReference type="CDD" id="cd00610">
    <property type="entry name" value="OAT_like"/>
    <property type="match status" value="1"/>
</dbReference>
<dbReference type="InterPro" id="IPR005814">
    <property type="entry name" value="Aminotrans_3"/>
</dbReference>
<dbReference type="Proteomes" id="UP000011864">
    <property type="component" value="Chromosome"/>
</dbReference>
<dbReference type="Gene3D" id="3.90.1150.10">
    <property type="entry name" value="Aspartate Aminotransferase, domain 1"/>
    <property type="match status" value="1"/>
</dbReference>
<evidence type="ECO:0000256" key="5">
    <source>
        <dbReference type="ARBA" id="ARBA00022691"/>
    </source>
</evidence>